<reference evidence="2" key="1">
    <citation type="submission" date="2023-02" db="EMBL/GenBank/DDBJ databases">
        <title>Genome of toxic invasive species Heracleum sosnowskyi carries increased number of genes despite the absence of recent whole-genome duplications.</title>
        <authorList>
            <person name="Schelkunov M."/>
            <person name="Shtratnikova V."/>
            <person name="Makarenko M."/>
            <person name="Klepikova A."/>
            <person name="Omelchenko D."/>
            <person name="Novikova G."/>
            <person name="Obukhova E."/>
            <person name="Bogdanov V."/>
            <person name="Penin A."/>
            <person name="Logacheva M."/>
        </authorList>
    </citation>
    <scope>NUCLEOTIDE SEQUENCE</scope>
    <source>
        <strain evidence="2">Hsosn_3</strain>
        <tissue evidence="2">Leaf</tissue>
    </source>
</reference>
<accession>A0AAD8J3C3</accession>
<gene>
    <name evidence="2" type="ORF">POM88_006843</name>
</gene>
<dbReference type="Proteomes" id="UP001237642">
    <property type="component" value="Unassembled WGS sequence"/>
</dbReference>
<protein>
    <submittedName>
        <fullName evidence="2">Uncharacterized protein</fullName>
    </submittedName>
</protein>
<evidence type="ECO:0000313" key="2">
    <source>
        <dbReference type="EMBL" id="KAK1396980.1"/>
    </source>
</evidence>
<proteinExistence type="predicted"/>
<organism evidence="2 3">
    <name type="scientific">Heracleum sosnowskyi</name>
    <dbReference type="NCBI Taxonomy" id="360622"/>
    <lineage>
        <taxon>Eukaryota</taxon>
        <taxon>Viridiplantae</taxon>
        <taxon>Streptophyta</taxon>
        <taxon>Embryophyta</taxon>
        <taxon>Tracheophyta</taxon>
        <taxon>Spermatophyta</taxon>
        <taxon>Magnoliopsida</taxon>
        <taxon>eudicotyledons</taxon>
        <taxon>Gunneridae</taxon>
        <taxon>Pentapetalae</taxon>
        <taxon>asterids</taxon>
        <taxon>campanulids</taxon>
        <taxon>Apiales</taxon>
        <taxon>Apiaceae</taxon>
        <taxon>Apioideae</taxon>
        <taxon>apioid superclade</taxon>
        <taxon>Tordylieae</taxon>
        <taxon>Tordyliinae</taxon>
        <taxon>Heracleum</taxon>
    </lineage>
</organism>
<feature type="compositionally biased region" description="Polar residues" evidence="1">
    <location>
        <begin position="33"/>
        <end position="43"/>
    </location>
</feature>
<keyword evidence="3" id="KW-1185">Reference proteome</keyword>
<evidence type="ECO:0000256" key="1">
    <source>
        <dbReference type="SAM" id="MobiDB-lite"/>
    </source>
</evidence>
<name>A0AAD8J3C3_9APIA</name>
<evidence type="ECO:0000313" key="3">
    <source>
        <dbReference type="Proteomes" id="UP001237642"/>
    </source>
</evidence>
<feature type="compositionally biased region" description="Basic and acidic residues" evidence="1">
    <location>
        <begin position="45"/>
        <end position="55"/>
    </location>
</feature>
<sequence length="122" mass="13652">MNVYTSSVCCSRSSRQMVKPFMAFHNIIIQKYSNNGGEESTNKPVDGHEKQERLPRAPSTAEQFEKVAQEKAKHGVERQTVDKAEDAIEEATIGESSQFEHIIKETYKGPVGKGISHKTEDV</sequence>
<dbReference type="EMBL" id="JAUIZM010000002">
    <property type="protein sequence ID" value="KAK1396980.1"/>
    <property type="molecule type" value="Genomic_DNA"/>
</dbReference>
<feature type="region of interest" description="Disordered" evidence="1">
    <location>
        <begin position="33"/>
        <end position="62"/>
    </location>
</feature>
<comment type="caution">
    <text evidence="2">The sequence shown here is derived from an EMBL/GenBank/DDBJ whole genome shotgun (WGS) entry which is preliminary data.</text>
</comment>
<reference evidence="2" key="2">
    <citation type="submission" date="2023-05" db="EMBL/GenBank/DDBJ databases">
        <authorList>
            <person name="Schelkunov M.I."/>
        </authorList>
    </citation>
    <scope>NUCLEOTIDE SEQUENCE</scope>
    <source>
        <strain evidence="2">Hsosn_3</strain>
        <tissue evidence="2">Leaf</tissue>
    </source>
</reference>
<dbReference type="AlphaFoldDB" id="A0AAD8J3C3"/>